<evidence type="ECO:0000259" key="3">
    <source>
        <dbReference type="Pfam" id="PF12480"/>
    </source>
</evidence>
<comment type="similarity">
    <text evidence="1">Belongs to the GARIN family.</text>
</comment>
<evidence type="ECO:0000256" key="1">
    <source>
        <dbReference type="ARBA" id="ARBA00038379"/>
    </source>
</evidence>
<dbReference type="RefSeq" id="XP_011384479.1">
    <property type="nucleotide sequence ID" value="XM_011386177.1"/>
</dbReference>
<organism evidence="4 5">
    <name type="scientific">Pteropus vampyrus</name>
    <name type="common">Large flying fox</name>
    <dbReference type="NCBI Taxonomy" id="132908"/>
    <lineage>
        <taxon>Eukaryota</taxon>
        <taxon>Metazoa</taxon>
        <taxon>Chordata</taxon>
        <taxon>Craniata</taxon>
        <taxon>Vertebrata</taxon>
        <taxon>Euteleostomi</taxon>
        <taxon>Mammalia</taxon>
        <taxon>Eutheria</taxon>
        <taxon>Laurasiatheria</taxon>
        <taxon>Chiroptera</taxon>
        <taxon>Yinpterochiroptera</taxon>
        <taxon>Pteropodoidea</taxon>
        <taxon>Pteropodidae</taxon>
        <taxon>Pteropodinae</taxon>
        <taxon>Pteropus</taxon>
    </lineage>
</organism>
<dbReference type="PANTHER" id="PTHR22574">
    <property type="match status" value="1"/>
</dbReference>
<feature type="domain" description="Golgi associated RAB2 interactor protein-like Rab2B-binding" evidence="3">
    <location>
        <begin position="116"/>
        <end position="184"/>
    </location>
</feature>
<dbReference type="GeneID" id="105309971"/>
<name>A0A6P3RQW3_PTEVA</name>
<feature type="region of interest" description="Disordered" evidence="2">
    <location>
        <begin position="444"/>
        <end position="484"/>
    </location>
</feature>
<reference evidence="5" key="1">
    <citation type="submission" date="2025-08" db="UniProtKB">
        <authorList>
            <consortium name="RefSeq"/>
        </authorList>
    </citation>
    <scope>IDENTIFICATION</scope>
    <source>
        <tissue evidence="5">Kidney</tissue>
    </source>
</reference>
<protein>
    <submittedName>
        <fullName evidence="5">Protein FAM71D</fullName>
    </submittedName>
</protein>
<dbReference type="Pfam" id="PF12480">
    <property type="entry name" value="GARIL_Rab2_bd"/>
    <property type="match status" value="1"/>
</dbReference>
<evidence type="ECO:0000313" key="5">
    <source>
        <dbReference type="RefSeq" id="XP_011384479.1"/>
    </source>
</evidence>
<evidence type="ECO:0000256" key="2">
    <source>
        <dbReference type="SAM" id="MobiDB-lite"/>
    </source>
</evidence>
<proteinExistence type="inferred from homology"/>
<accession>A0A6P3RQW3</accession>
<dbReference type="OrthoDB" id="9445880at2759"/>
<dbReference type="PANTHER" id="PTHR22574:SF6">
    <property type="entry name" value="GOLGI-ASSOCIATED RAB2 INTERACTOR PROTEIN 2"/>
    <property type="match status" value="1"/>
</dbReference>
<dbReference type="CTD" id="161142"/>
<keyword evidence="4" id="KW-1185">Reference proteome</keyword>
<dbReference type="InterPro" id="IPR022168">
    <property type="entry name" value="GARIL-like_Rab2B-bd"/>
</dbReference>
<evidence type="ECO:0000313" key="4">
    <source>
        <dbReference type="Proteomes" id="UP000515202"/>
    </source>
</evidence>
<dbReference type="KEGG" id="pvp:105309971"/>
<gene>
    <name evidence="5" type="primary">FAM71D</name>
</gene>
<sequence>MKKNNRKSAARISEQGAICIPSSHGPGDLHNMLDGGEYAPFVSPPMLESNFIQVNRRGESIYLHNRANWVTVGICSSSHTHETPNVMLLAHLTPCAQKDTEPLFKSLLISPSPEKLVLTRFLPLQFVTLSVHNAENMRLKVKLVSGRAYYLQLCAPASKQDILFSQWVELISLLNQEKAKASKVSEVSSLSEITNSTDITGSGDIMDIAAFTAVQDPHVDTCLDTTHAIESTDFSELTDITDITDVTDVPENEATEAPDISIFTEVTEVTDFCDVTTSSGVKVVFENDDILRAKQEEKEKIKNVLKPGCLRDTKSKSDLKECSKHVTISNITLTFEGEKCFHTTLTPEENETKTFTEMSARTSEIRTNDFKSTGLKAEESRSMRTVSDTSGMEQIPLHCFVIPEKPRVPYTTPAANPTLMRLASAEEPNAVRLLYFEARKCARPAPGAAEPTNEQALSPRGLGIGRAAPASLPSSGRGTPKSDWDRRIRCARVPGARARTRGGRGGRSRAVSRWSRWRRRRRRLAVG</sequence>
<dbReference type="AlphaFoldDB" id="A0A6P3RQW3"/>
<dbReference type="Proteomes" id="UP000515202">
    <property type="component" value="Unplaced"/>
</dbReference>
<dbReference type="GO" id="GO:0005634">
    <property type="term" value="C:nucleus"/>
    <property type="evidence" value="ECO:0007669"/>
    <property type="project" value="TreeGrafter"/>
</dbReference>